<evidence type="ECO:0000313" key="4">
    <source>
        <dbReference type="Proteomes" id="UP000021369"/>
    </source>
</evidence>
<dbReference type="PATRIC" id="fig|1341156.4.peg.245"/>
<sequence length="147" mass="16365">MSKRKKIILIVIALLLICVVIFMFIPKDRKSDKRMTVTVGDKTFAAVLYDNKTADELYSRLPLTLDMRELNGNEKYCDLDKSLPSKSSPAGHISKGDIKLFGDDCLVLFYEGFMSGYSYTNIGYIEDTDGLADALGSGNVTAKFEAR</sequence>
<feature type="transmembrane region" description="Helical" evidence="1">
    <location>
        <begin position="6"/>
        <end position="25"/>
    </location>
</feature>
<dbReference type="Pfam" id="PF18050">
    <property type="entry name" value="Cyclophil_like2"/>
    <property type="match status" value="1"/>
</dbReference>
<dbReference type="EMBL" id="JEOB01000001">
    <property type="protein sequence ID" value="EXM40691.1"/>
    <property type="molecule type" value="Genomic_DNA"/>
</dbReference>
<accession>A0A011VZD7</accession>
<dbReference type="RefSeq" id="WP_242836088.1">
    <property type="nucleotide sequence ID" value="NZ_JEOB01000001.1"/>
</dbReference>
<evidence type="ECO:0000256" key="1">
    <source>
        <dbReference type="SAM" id="Phobius"/>
    </source>
</evidence>
<dbReference type="Proteomes" id="UP000021369">
    <property type="component" value="Unassembled WGS sequence"/>
</dbReference>
<keyword evidence="4" id="KW-1185">Reference proteome</keyword>
<evidence type="ECO:0000313" key="3">
    <source>
        <dbReference type="EMBL" id="EXM40691.1"/>
    </source>
</evidence>
<feature type="domain" description="Cyclophilin-like" evidence="2">
    <location>
        <begin position="37"/>
        <end position="145"/>
    </location>
</feature>
<gene>
    <name evidence="3" type="ORF">RASY3_02620</name>
</gene>
<dbReference type="SUPFAM" id="SSF50891">
    <property type="entry name" value="Cyclophilin-like"/>
    <property type="match status" value="1"/>
</dbReference>
<dbReference type="InterPro" id="IPR041183">
    <property type="entry name" value="Cyclophilin-like"/>
</dbReference>
<organism evidence="3 4">
    <name type="scientific">Ruminococcus albus SY3</name>
    <dbReference type="NCBI Taxonomy" id="1341156"/>
    <lineage>
        <taxon>Bacteria</taxon>
        <taxon>Bacillati</taxon>
        <taxon>Bacillota</taxon>
        <taxon>Clostridia</taxon>
        <taxon>Eubacteriales</taxon>
        <taxon>Oscillospiraceae</taxon>
        <taxon>Ruminococcus</taxon>
    </lineage>
</organism>
<proteinExistence type="predicted"/>
<evidence type="ECO:0000259" key="2">
    <source>
        <dbReference type="Pfam" id="PF18050"/>
    </source>
</evidence>
<comment type="caution">
    <text evidence="3">The sequence shown here is derived from an EMBL/GenBank/DDBJ whole genome shotgun (WGS) entry which is preliminary data.</text>
</comment>
<dbReference type="InterPro" id="IPR029000">
    <property type="entry name" value="Cyclophilin-like_dom_sf"/>
</dbReference>
<keyword evidence="1" id="KW-0472">Membrane</keyword>
<keyword evidence="1" id="KW-1133">Transmembrane helix</keyword>
<reference evidence="3 4" key="1">
    <citation type="submission" date="2013-06" db="EMBL/GenBank/DDBJ databases">
        <title>Rumen cellulosomics: divergent fiber-degrading strategies revealed by comparative genome-wide analysis of six Ruminococcal strains.</title>
        <authorList>
            <person name="Dassa B."/>
            <person name="Borovok I."/>
            <person name="Lamed R."/>
            <person name="Flint H."/>
            <person name="Yeoman C.J."/>
            <person name="White B."/>
            <person name="Bayer E.A."/>
        </authorList>
    </citation>
    <scope>NUCLEOTIDE SEQUENCE [LARGE SCALE GENOMIC DNA]</scope>
    <source>
        <strain evidence="3 4">SY3</strain>
    </source>
</reference>
<protein>
    <recommendedName>
        <fullName evidence="2">Cyclophilin-like domain-containing protein</fullName>
    </recommendedName>
</protein>
<dbReference type="AlphaFoldDB" id="A0A011VZD7"/>
<name>A0A011VZD7_RUMAL</name>
<dbReference type="Gene3D" id="2.40.100.20">
    <property type="match status" value="1"/>
</dbReference>
<keyword evidence="1" id="KW-0812">Transmembrane</keyword>